<protein>
    <recommendedName>
        <fullName evidence="3">DUF4829 domain-containing protein</fullName>
    </recommendedName>
</protein>
<gene>
    <name evidence="1" type="ORF">J2Z44_002605</name>
</gene>
<dbReference type="RefSeq" id="WP_021282134.1">
    <property type="nucleotide sequence ID" value="NZ_JAGGLL010000019.1"/>
</dbReference>
<dbReference type="Proteomes" id="UP001519308">
    <property type="component" value="Unassembled WGS sequence"/>
</dbReference>
<keyword evidence="2" id="KW-1185">Reference proteome</keyword>
<evidence type="ECO:0000313" key="2">
    <source>
        <dbReference type="Proteomes" id="UP001519308"/>
    </source>
</evidence>
<reference evidence="1 2" key="1">
    <citation type="submission" date="2021-03" db="EMBL/GenBank/DDBJ databases">
        <title>Genomic Encyclopedia of Type Strains, Phase IV (KMG-IV): sequencing the most valuable type-strain genomes for metagenomic binning, comparative biology and taxonomic classification.</title>
        <authorList>
            <person name="Goeker M."/>
        </authorList>
    </citation>
    <scope>NUCLEOTIDE SEQUENCE [LARGE SCALE GENOMIC DNA]</scope>
    <source>
        <strain evidence="1 2">DSM 28650</strain>
    </source>
</reference>
<proteinExistence type="predicted"/>
<name>A0ABS4K4S1_9CLOT</name>
<accession>A0ABS4K4S1</accession>
<organism evidence="1 2">
    <name type="scientific">Clostridium punense</name>
    <dbReference type="NCBI Taxonomy" id="1054297"/>
    <lineage>
        <taxon>Bacteria</taxon>
        <taxon>Bacillati</taxon>
        <taxon>Bacillota</taxon>
        <taxon>Clostridia</taxon>
        <taxon>Eubacteriales</taxon>
        <taxon>Clostridiaceae</taxon>
        <taxon>Clostridium</taxon>
    </lineage>
</organism>
<sequence length="192" mass="21759">MNRTINKMLVGVMLLTIFLSIYLQSINKDYKAVQASVVIVESEVSEKLSCIENPEEEEMRVKLYIAVMKDAFNIANGGNDFIAIKKDTLKGLSEKSKEEVRQGLEVLSPKVYWFEDIKDNKTFFIINEKKNNQISATINGTLLYLDLREFKGNEAIVETTSWYGNLGAVIPTYKALYKNGQWELKNIGTGVS</sequence>
<comment type="caution">
    <text evidence="1">The sequence shown here is derived from an EMBL/GenBank/DDBJ whole genome shotgun (WGS) entry which is preliminary data.</text>
</comment>
<evidence type="ECO:0008006" key="3">
    <source>
        <dbReference type="Google" id="ProtNLM"/>
    </source>
</evidence>
<evidence type="ECO:0000313" key="1">
    <source>
        <dbReference type="EMBL" id="MBP2022782.1"/>
    </source>
</evidence>
<dbReference type="EMBL" id="JAGGLL010000019">
    <property type="protein sequence ID" value="MBP2022782.1"/>
    <property type="molecule type" value="Genomic_DNA"/>
</dbReference>